<dbReference type="GO" id="GO:0005996">
    <property type="term" value="P:monosaccharide metabolic process"/>
    <property type="evidence" value="ECO:0007669"/>
    <property type="project" value="InterPro"/>
</dbReference>
<dbReference type="Proteomes" id="UP000006671">
    <property type="component" value="Unassembled WGS sequence"/>
</dbReference>
<keyword evidence="2" id="KW-0119">Carbohydrate metabolism</keyword>
<gene>
    <name evidence="3" type="ORF">NAEGRDRAFT_50697</name>
</gene>
<dbReference type="SUPFAM" id="SSF53743">
    <property type="entry name" value="FucI/AraA N-terminal and middle domains"/>
    <property type="match status" value="2"/>
</dbReference>
<name>D2VM67_NAEGR</name>
<evidence type="ECO:0000256" key="2">
    <source>
        <dbReference type="ARBA" id="ARBA00023277"/>
    </source>
</evidence>
<dbReference type="EMBL" id="GG738882">
    <property type="protein sequence ID" value="EFC42012.1"/>
    <property type="molecule type" value="Genomic_DNA"/>
</dbReference>
<sequence>MTLNYLETRSERFYTTTTSLRNTNNSESSKKENIKLGVVFSWSGLHERMNNKFSEKCENILTTSVLPTYNVNREQVLSITKQNRPSVEQLKEIYQDCNVLLVCPLTGGTEELLRDLVTLKKPIVLLGDSFNNSLASALELRQYFRGYMIPSSLVNKPELIHSKIEEFASKYEKLWKSFFNMKLGLIGDISPWLINEKDFVTKDMMEGKEIVTPSFRFPFVRITTKELYEMFKQVSTEDAKEIASLVQQMQEQKLNSSKCCSSKSAPNVEPKVEEKTTCCGGGKCGSSEQHEEDHAHSCAGEIKTDSSLPTVPKDSLIEASRVYVAIQRILSKYKLDGFTIGCFDLISDINTTPCLALGLLNGIQSLKLSDGTFLTMKASACEGELNSLLGMIICQKFLNKSPFMANIVDWTPSENGLHDELLIAHCTSPIIPGLPFEITTHFESGQGVAVRVDMPAVNRIANIKANSMNSKMVAGLGASQAMATLIKMRNSHDVIIAPVVVYDRETSPLRCRTQLRLRMQSVEQFVDSTFGNHHLLVYENFWNVKEIFTDLGFNVIEHY</sequence>
<evidence type="ECO:0000313" key="3">
    <source>
        <dbReference type="EMBL" id="EFC42012.1"/>
    </source>
</evidence>
<dbReference type="GO" id="GO:0005737">
    <property type="term" value="C:cytoplasm"/>
    <property type="evidence" value="ECO:0007669"/>
    <property type="project" value="InterPro"/>
</dbReference>
<proteinExistence type="predicted"/>
<keyword evidence="1" id="KW-0413">Isomerase</keyword>
<protein>
    <submittedName>
        <fullName evidence="3">Predicted protein</fullName>
    </submittedName>
</protein>
<dbReference type="OrthoDB" id="10255551at2759"/>
<dbReference type="GO" id="GO:0016861">
    <property type="term" value="F:intramolecular oxidoreductase activity, interconverting aldoses and ketoses"/>
    <property type="evidence" value="ECO:0007669"/>
    <property type="project" value="InterPro"/>
</dbReference>
<dbReference type="KEGG" id="ngr:NAEGRDRAFT_50697"/>
<keyword evidence="4" id="KW-1185">Reference proteome</keyword>
<evidence type="ECO:0000313" key="4">
    <source>
        <dbReference type="Proteomes" id="UP000006671"/>
    </source>
</evidence>
<dbReference type="PANTHER" id="PTHR36120">
    <property type="entry name" value="FUCOSE ISOMERASE"/>
    <property type="match status" value="1"/>
</dbReference>
<accession>D2VM67</accession>
<dbReference type="VEuPathDB" id="AmoebaDB:NAEGRDRAFT_50697"/>
<dbReference type="STRING" id="5762.D2VM67"/>
<reference evidence="3 4" key="1">
    <citation type="journal article" date="2010" name="Cell">
        <title>The genome of Naegleria gruberi illuminates early eukaryotic versatility.</title>
        <authorList>
            <person name="Fritz-Laylin L.K."/>
            <person name="Prochnik S.E."/>
            <person name="Ginger M.L."/>
            <person name="Dacks J.B."/>
            <person name="Carpenter M.L."/>
            <person name="Field M.C."/>
            <person name="Kuo A."/>
            <person name="Paredez A."/>
            <person name="Chapman J."/>
            <person name="Pham J."/>
            <person name="Shu S."/>
            <person name="Neupane R."/>
            <person name="Cipriano M."/>
            <person name="Mancuso J."/>
            <person name="Tu H."/>
            <person name="Salamov A."/>
            <person name="Lindquist E."/>
            <person name="Shapiro H."/>
            <person name="Lucas S."/>
            <person name="Grigoriev I.V."/>
            <person name="Cande W.Z."/>
            <person name="Fulton C."/>
            <person name="Rokhsar D.S."/>
            <person name="Dawson S.C."/>
        </authorList>
    </citation>
    <scope>NUCLEOTIDE SEQUENCE [LARGE SCALE GENOMIC DNA]</scope>
    <source>
        <strain evidence="3 4">NEG-M</strain>
    </source>
</reference>
<dbReference type="PANTHER" id="PTHR36120:SF2">
    <property type="entry name" value="FUCOSE ISOMERASE"/>
    <property type="match status" value="1"/>
</dbReference>
<dbReference type="RefSeq" id="XP_002674756.1">
    <property type="nucleotide sequence ID" value="XM_002674710.1"/>
</dbReference>
<dbReference type="OMA" id="MKASACE"/>
<dbReference type="InParanoid" id="D2VM67"/>
<dbReference type="GeneID" id="8862631"/>
<evidence type="ECO:0000256" key="1">
    <source>
        <dbReference type="ARBA" id="ARBA00023235"/>
    </source>
</evidence>
<organism evidence="4">
    <name type="scientific">Naegleria gruberi</name>
    <name type="common">Amoeba</name>
    <dbReference type="NCBI Taxonomy" id="5762"/>
    <lineage>
        <taxon>Eukaryota</taxon>
        <taxon>Discoba</taxon>
        <taxon>Heterolobosea</taxon>
        <taxon>Tetramitia</taxon>
        <taxon>Eutetramitia</taxon>
        <taxon>Vahlkampfiidae</taxon>
        <taxon>Naegleria</taxon>
    </lineage>
</organism>
<dbReference type="InterPro" id="IPR009015">
    <property type="entry name" value="Fucose_isomerase_N/cen_sf"/>
</dbReference>
<dbReference type="eggNOG" id="ENOG502SCJP">
    <property type="taxonomic scope" value="Eukaryota"/>
</dbReference>
<dbReference type="AlphaFoldDB" id="D2VM67"/>